<dbReference type="Pfam" id="PF19457">
    <property type="entry name" value="DUF5994"/>
    <property type="match status" value="1"/>
</dbReference>
<sequence length="216" mass="23811">MQDDLPNGEREVDTHREPRVTVTPNRHPSEHVDGAWWPRSTQLSLELPALLSSLAGRLGQVAVVGYHRTAWTPAPPQMQIDGDSVQLQGFTSDEPATVILIGRDGRHLTLRVITPGVTDTVARHELDAASADLGDSPADNPAEQVVARSVTEVAAQLADHEGREDPERTAQIARWCEEAAQQFVDAPVQTFVPILVHHIVRSRMRTPHPRSEAHRL</sequence>
<dbReference type="Proteomes" id="UP000320095">
    <property type="component" value="Unassembled WGS sequence"/>
</dbReference>
<name>A0A502E7U8_9MYCO</name>
<dbReference type="NCBIfam" id="NF046112">
    <property type="entry name" value="MSMEG_6209_Nter"/>
    <property type="match status" value="1"/>
</dbReference>
<dbReference type="OrthoDB" id="3785441at2"/>
<feature type="compositionally biased region" description="Basic and acidic residues" evidence="1">
    <location>
        <begin position="7"/>
        <end position="19"/>
    </location>
</feature>
<gene>
    <name evidence="2" type="ORF">EAH80_19745</name>
</gene>
<proteinExistence type="predicted"/>
<organism evidence="2 3">
    <name type="scientific">Mycolicibacterium hodleri</name>
    <dbReference type="NCBI Taxonomy" id="49897"/>
    <lineage>
        <taxon>Bacteria</taxon>
        <taxon>Bacillati</taxon>
        <taxon>Actinomycetota</taxon>
        <taxon>Actinomycetes</taxon>
        <taxon>Mycobacteriales</taxon>
        <taxon>Mycobacteriaceae</taxon>
        <taxon>Mycolicibacterium</taxon>
    </lineage>
</organism>
<evidence type="ECO:0000256" key="1">
    <source>
        <dbReference type="SAM" id="MobiDB-lite"/>
    </source>
</evidence>
<reference evidence="2 3" key="1">
    <citation type="journal article" date="2019" name="Environ. Microbiol.">
        <title>Species interactions and distinct microbial communities in high Arctic permafrost affected cryosols are associated with the CH4 and CO2 gas fluxes.</title>
        <authorList>
            <person name="Altshuler I."/>
            <person name="Hamel J."/>
            <person name="Turney S."/>
            <person name="Magnuson E."/>
            <person name="Levesque R."/>
            <person name="Greer C."/>
            <person name="Whyte L.G."/>
        </authorList>
    </citation>
    <scope>NUCLEOTIDE SEQUENCE [LARGE SCALE GENOMIC DNA]</scope>
    <source>
        <strain evidence="2 3">S5.20</strain>
    </source>
</reference>
<accession>A0A502E7U8</accession>
<comment type="caution">
    <text evidence="2">The sequence shown here is derived from an EMBL/GenBank/DDBJ whole genome shotgun (WGS) entry which is preliminary data.</text>
</comment>
<evidence type="ECO:0000313" key="2">
    <source>
        <dbReference type="EMBL" id="TPG32576.1"/>
    </source>
</evidence>
<feature type="region of interest" description="Disordered" evidence="1">
    <location>
        <begin position="1"/>
        <end position="30"/>
    </location>
</feature>
<protein>
    <submittedName>
        <fullName evidence="2">Uncharacterized protein</fullName>
    </submittedName>
</protein>
<evidence type="ECO:0000313" key="3">
    <source>
        <dbReference type="Proteomes" id="UP000320095"/>
    </source>
</evidence>
<dbReference type="InterPro" id="IPR046036">
    <property type="entry name" value="DUF5994"/>
</dbReference>
<dbReference type="EMBL" id="RCZG01000008">
    <property type="protein sequence ID" value="TPG32576.1"/>
    <property type="molecule type" value="Genomic_DNA"/>
</dbReference>
<keyword evidence="3" id="KW-1185">Reference proteome</keyword>
<dbReference type="AlphaFoldDB" id="A0A502E7U8"/>